<protein>
    <submittedName>
        <fullName evidence="2">Uncharacterized protein</fullName>
    </submittedName>
</protein>
<evidence type="ECO:0000313" key="3">
    <source>
        <dbReference type="Proteomes" id="UP000799436"/>
    </source>
</evidence>
<dbReference type="Proteomes" id="UP000799436">
    <property type="component" value="Unassembled WGS sequence"/>
</dbReference>
<gene>
    <name evidence="2" type="ORF">EJ03DRAFT_185017</name>
</gene>
<dbReference type="EMBL" id="ML995876">
    <property type="protein sequence ID" value="KAF2766196.1"/>
    <property type="molecule type" value="Genomic_DNA"/>
</dbReference>
<accession>A0A6G1KZY0</accession>
<keyword evidence="3" id="KW-1185">Reference proteome</keyword>
<sequence>MIPRRSARARAYITTRHRAPILSLDPGNAQARIPHHQTPVPELDRDRRRDSKPAANPVVINHPRHRVAYGRTLLLFSRHRNRINPARRPQMTTATPFKPKLRPSDSEKVETMIADMSIAYGRAPRGSANTHAQADSDRKRYLPHDDPSSAYALAHFLTTAGAHPCLP</sequence>
<feature type="compositionally biased region" description="Basic and acidic residues" evidence="1">
    <location>
        <begin position="42"/>
        <end position="52"/>
    </location>
</feature>
<organism evidence="2 3">
    <name type="scientific">Teratosphaeria nubilosa</name>
    <dbReference type="NCBI Taxonomy" id="161662"/>
    <lineage>
        <taxon>Eukaryota</taxon>
        <taxon>Fungi</taxon>
        <taxon>Dikarya</taxon>
        <taxon>Ascomycota</taxon>
        <taxon>Pezizomycotina</taxon>
        <taxon>Dothideomycetes</taxon>
        <taxon>Dothideomycetidae</taxon>
        <taxon>Mycosphaerellales</taxon>
        <taxon>Teratosphaeriaceae</taxon>
        <taxon>Teratosphaeria</taxon>
    </lineage>
</organism>
<feature type="compositionally biased region" description="Basic and acidic residues" evidence="1">
    <location>
        <begin position="134"/>
        <end position="143"/>
    </location>
</feature>
<proteinExistence type="predicted"/>
<evidence type="ECO:0000256" key="1">
    <source>
        <dbReference type="SAM" id="MobiDB-lite"/>
    </source>
</evidence>
<reference evidence="2" key="1">
    <citation type="journal article" date="2020" name="Stud. Mycol.">
        <title>101 Dothideomycetes genomes: a test case for predicting lifestyles and emergence of pathogens.</title>
        <authorList>
            <person name="Haridas S."/>
            <person name="Albert R."/>
            <person name="Binder M."/>
            <person name="Bloem J."/>
            <person name="Labutti K."/>
            <person name="Salamov A."/>
            <person name="Andreopoulos B."/>
            <person name="Baker S."/>
            <person name="Barry K."/>
            <person name="Bills G."/>
            <person name="Bluhm B."/>
            <person name="Cannon C."/>
            <person name="Castanera R."/>
            <person name="Culley D."/>
            <person name="Daum C."/>
            <person name="Ezra D."/>
            <person name="Gonzalez J."/>
            <person name="Henrissat B."/>
            <person name="Kuo A."/>
            <person name="Liang C."/>
            <person name="Lipzen A."/>
            <person name="Lutzoni F."/>
            <person name="Magnuson J."/>
            <person name="Mondo S."/>
            <person name="Nolan M."/>
            <person name="Ohm R."/>
            <person name="Pangilinan J."/>
            <person name="Park H.-J."/>
            <person name="Ramirez L."/>
            <person name="Alfaro M."/>
            <person name="Sun H."/>
            <person name="Tritt A."/>
            <person name="Yoshinaga Y."/>
            <person name="Zwiers L.-H."/>
            <person name="Turgeon B."/>
            <person name="Goodwin S."/>
            <person name="Spatafora J."/>
            <person name="Crous P."/>
            <person name="Grigoriev I."/>
        </authorList>
    </citation>
    <scope>NUCLEOTIDE SEQUENCE</scope>
    <source>
        <strain evidence="2">CBS 116005</strain>
    </source>
</reference>
<feature type="region of interest" description="Disordered" evidence="1">
    <location>
        <begin position="122"/>
        <end position="143"/>
    </location>
</feature>
<dbReference type="AlphaFoldDB" id="A0A6G1KZY0"/>
<evidence type="ECO:0000313" key="2">
    <source>
        <dbReference type="EMBL" id="KAF2766196.1"/>
    </source>
</evidence>
<feature type="region of interest" description="Disordered" evidence="1">
    <location>
        <begin position="26"/>
        <end position="56"/>
    </location>
</feature>
<name>A0A6G1KZY0_9PEZI</name>